<reference evidence="3 4" key="1">
    <citation type="journal article" date="2019" name="Sci. Rep.">
        <title>Orb-weaving spider Araneus ventricosus genome elucidates the spidroin gene catalogue.</title>
        <authorList>
            <person name="Kono N."/>
            <person name="Nakamura H."/>
            <person name="Ohtoshi R."/>
            <person name="Moran D.A.P."/>
            <person name="Shinohara A."/>
            <person name="Yoshida Y."/>
            <person name="Fujiwara M."/>
            <person name="Mori M."/>
            <person name="Tomita M."/>
            <person name="Arakawa K."/>
        </authorList>
    </citation>
    <scope>NUCLEOTIDE SEQUENCE [LARGE SCALE GENOMIC DNA]</scope>
</reference>
<dbReference type="OrthoDB" id="6436593at2759"/>
<dbReference type="SUPFAM" id="SSF56219">
    <property type="entry name" value="DNase I-like"/>
    <property type="match status" value="1"/>
</dbReference>
<feature type="domain" description="Endonuclease/exonuclease/phosphatase" evidence="1">
    <location>
        <begin position="109"/>
        <end position="218"/>
    </location>
</feature>
<dbReference type="EMBL" id="BGPR01059776">
    <property type="protein sequence ID" value="GBO35734.1"/>
    <property type="molecule type" value="Genomic_DNA"/>
</dbReference>
<dbReference type="Pfam" id="PF14529">
    <property type="entry name" value="Exo_endo_phos_2"/>
    <property type="match status" value="1"/>
</dbReference>
<evidence type="ECO:0000313" key="3">
    <source>
        <dbReference type="EMBL" id="GBO35863.1"/>
    </source>
</evidence>
<dbReference type="GO" id="GO:0003824">
    <property type="term" value="F:catalytic activity"/>
    <property type="evidence" value="ECO:0007669"/>
    <property type="project" value="InterPro"/>
</dbReference>
<dbReference type="PANTHER" id="PTHR33273">
    <property type="entry name" value="DOMAIN-CONTAINING PROTEIN, PUTATIVE-RELATED"/>
    <property type="match status" value="1"/>
</dbReference>
<dbReference type="PANTHER" id="PTHR33273:SF4">
    <property type="entry name" value="ENDONUCLEASE_EXONUCLEASE_PHOSPHATASE DOMAIN-CONTAINING PROTEIN"/>
    <property type="match status" value="1"/>
</dbReference>
<proteinExistence type="predicted"/>
<dbReference type="Gene3D" id="3.60.10.10">
    <property type="entry name" value="Endonuclease/exonuclease/phosphatase"/>
    <property type="match status" value="1"/>
</dbReference>
<dbReference type="EMBL" id="BGPR01059913">
    <property type="protein sequence ID" value="GBO35863.1"/>
    <property type="molecule type" value="Genomic_DNA"/>
</dbReference>
<sequence length="226" mass="25733">MFNMNPKPGVVVYSCNANGLINKVADLREFLARTNSDVVLLQETHLSGVDKCLFANYVFYSTLSRTHFRRRGTGILIKNTIPHYHLPNPTLRYVETTIVIATISPLPPINFISIYNPPRNNPSFTLDLENLIVLNTITFMAGDFNAKRRTWNCTRGCRIGKQLEHFTLLTGQKIISFDSPIRYDRKEASMIDLAITRNFNYACNATADDELSSDHLPVKFLAEHQH</sequence>
<name>A0A4Y2WDW8_ARAVE</name>
<dbReference type="InterPro" id="IPR036691">
    <property type="entry name" value="Endo/exonu/phosph_ase_sf"/>
</dbReference>
<protein>
    <recommendedName>
        <fullName evidence="1">Endonuclease/exonuclease/phosphatase domain-containing protein</fullName>
    </recommendedName>
</protein>
<evidence type="ECO:0000259" key="1">
    <source>
        <dbReference type="Pfam" id="PF14529"/>
    </source>
</evidence>
<organism evidence="3 4">
    <name type="scientific">Araneus ventricosus</name>
    <name type="common">Orbweaver spider</name>
    <name type="synonym">Epeira ventricosa</name>
    <dbReference type="NCBI Taxonomy" id="182803"/>
    <lineage>
        <taxon>Eukaryota</taxon>
        <taxon>Metazoa</taxon>
        <taxon>Ecdysozoa</taxon>
        <taxon>Arthropoda</taxon>
        <taxon>Chelicerata</taxon>
        <taxon>Arachnida</taxon>
        <taxon>Araneae</taxon>
        <taxon>Araneomorphae</taxon>
        <taxon>Entelegynae</taxon>
        <taxon>Araneoidea</taxon>
        <taxon>Araneidae</taxon>
        <taxon>Araneus</taxon>
    </lineage>
</organism>
<dbReference type="Proteomes" id="UP000499080">
    <property type="component" value="Unassembled WGS sequence"/>
</dbReference>
<keyword evidence="4" id="KW-1185">Reference proteome</keyword>
<comment type="caution">
    <text evidence="3">The sequence shown here is derived from an EMBL/GenBank/DDBJ whole genome shotgun (WGS) entry which is preliminary data.</text>
</comment>
<gene>
    <name evidence="2" type="ORF">AVEN_1652_1</name>
    <name evidence="3" type="ORF">AVEN_5245_1</name>
</gene>
<evidence type="ECO:0000313" key="2">
    <source>
        <dbReference type="EMBL" id="GBO35734.1"/>
    </source>
</evidence>
<dbReference type="InterPro" id="IPR005135">
    <property type="entry name" value="Endo/exonuclease/phosphatase"/>
</dbReference>
<accession>A0A4Y2WDW8</accession>
<evidence type="ECO:0000313" key="4">
    <source>
        <dbReference type="Proteomes" id="UP000499080"/>
    </source>
</evidence>
<dbReference type="AlphaFoldDB" id="A0A4Y2WDW8"/>